<dbReference type="PANTHER" id="PTHR43065:SF10">
    <property type="entry name" value="PEROXIDE STRESS-ACTIVATED HISTIDINE KINASE MAK3"/>
    <property type="match status" value="1"/>
</dbReference>
<dbReference type="PRINTS" id="PR00344">
    <property type="entry name" value="BCTRLSENSOR"/>
</dbReference>
<dbReference type="PANTHER" id="PTHR43065">
    <property type="entry name" value="SENSOR HISTIDINE KINASE"/>
    <property type="match status" value="1"/>
</dbReference>
<proteinExistence type="predicted"/>
<dbReference type="EC" id="2.7.13.3" evidence="2"/>
<dbReference type="Proteomes" id="UP000322917">
    <property type="component" value="Unassembled WGS sequence"/>
</dbReference>
<keyword evidence="9" id="KW-0812">Transmembrane</keyword>
<evidence type="ECO:0000256" key="1">
    <source>
        <dbReference type="ARBA" id="ARBA00000085"/>
    </source>
</evidence>
<evidence type="ECO:0000256" key="2">
    <source>
        <dbReference type="ARBA" id="ARBA00012438"/>
    </source>
</evidence>
<comment type="catalytic activity">
    <reaction evidence="1">
        <text>ATP + protein L-histidine = ADP + protein N-phospho-L-histidine.</text>
        <dbReference type="EC" id="2.7.13.3"/>
    </reaction>
</comment>
<evidence type="ECO:0000256" key="8">
    <source>
        <dbReference type="ARBA" id="ARBA00023012"/>
    </source>
</evidence>
<dbReference type="SUPFAM" id="SSF47384">
    <property type="entry name" value="Homodimeric domain of signal transducing histidine kinase"/>
    <property type="match status" value="1"/>
</dbReference>
<dbReference type="SMART" id="SM00388">
    <property type="entry name" value="HisKA"/>
    <property type="match status" value="1"/>
</dbReference>
<sequence>MPIAVHKRACLVIAVVMTVGFLFFALVHLNDQRQLDATKKERELLKIAAMLEGRLLPVLEGLDNQGILTDGFSKRQKRARINAVLQPVLNEFAEEYPLYSLGFYLEDLQVVAVAPFNCSLLGRTVLVDPLQDFELQRVSMPYIENDFTWDGKEQLLLTYPVTLGHVRGHVWVNCKSRPWDAAVMWPTAGRLAVFFVCWFLAMILLWQLFRRMENGLGQLVEEWRQFDALPARLREYPALIPLFERLVQLQTAVQTEVATKEKLGREISRLDRLQLVSQMAAGVAHEIRNPMTVVMGFVQMMAQKAEERSKSKFALIMDELKRVNDIISDFLSLARDRELEMGRYSLNDIIQGLYPLIFADTIKQGIDLQVELADQLPQAYLDSKETKQLILNLTRNAIEAMTGRGNLLIRTGREGGRIRLSIADTGCGIPQDILDKVFDPFFTTKAEGTGLGLAVCKNIVDRHEGTIEVESSPGKGTVFTIYFQVAGG</sequence>
<evidence type="ECO:0000256" key="3">
    <source>
        <dbReference type="ARBA" id="ARBA00022553"/>
    </source>
</evidence>
<dbReference type="InterPro" id="IPR036890">
    <property type="entry name" value="HATPase_C_sf"/>
</dbReference>
<keyword evidence="9" id="KW-0472">Membrane</keyword>
<dbReference type="SMART" id="SM00387">
    <property type="entry name" value="HATPase_c"/>
    <property type="match status" value="1"/>
</dbReference>
<feature type="domain" description="Histidine kinase" evidence="10">
    <location>
        <begin position="282"/>
        <end position="487"/>
    </location>
</feature>
<evidence type="ECO:0000313" key="12">
    <source>
        <dbReference type="Proteomes" id="UP000322917"/>
    </source>
</evidence>
<dbReference type="Gene3D" id="1.10.287.130">
    <property type="match status" value="1"/>
</dbReference>
<dbReference type="CDD" id="cd00082">
    <property type="entry name" value="HisKA"/>
    <property type="match status" value="1"/>
</dbReference>
<dbReference type="InterPro" id="IPR003594">
    <property type="entry name" value="HATPase_dom"/>
</dbReference>
<keyword evidence="3" id="KW-0597">Phosphoprotein</keyword>
<keyword evidence="5" id="KW-0547">Nucleotide-binding</keyword>
<keyword evidence="7" id="KW-0067">ATP-binding</keyword>
<dbReference type="InterPro" id="IPR003661">
    <property type="entry name" value="HisK_dim/P_dom"/>
</dbReference>
<gene>
    <name evidence="11" type="ORF">SAMN02745170_01383</name>
</gene>
<protein>
    <recommendedName>
        <fullName evidence="2">histidine kinase</fullName>
        <ecNumber evidence="2">2.7.13.3</ecNumber>
    </recommendedName>
</protein>
<dbReference type="GO" id="GO:0005524">
    <property type="term" value="F:ATP binding"/>
    <property type="evidence" value="ECO:0007669"/>
    <property type="project" value="UniProtKB-KW"/>
</dbReference>
<evidence type="ECO:0000256" key="6">
    <source>
        <dbReference type="ARBA" id="ARBA00022777"/>
    </source>
</evidence>
<evidence type="ECO:0000256" key="7">
    <source>
        <dbReference type="ARBA" id="ARBA00022840"/>
    </source>
</evidence>
<evidence type="ECO:0000259" key="10">
    <source>
        <dbReference type="PROSITE" id="PS50109"/>
    </source>
</evidence>
<keyword evidence="4" id="KW-0808">Transferase</keyword>
<evidence type="ECO:0000256" key="4">
    <source>
        <dbReference type="ARBA" id="ARBA00022679"/>
    </source>
</evidence>
<evidence type="ECO:0000256" key="9">
    <source>
        <dbReference type="SAM" id="Phobius"/>
    </source>
</evidence>
<dbReference type="Pfam" id="PF02518">
    <property type="entry name" value="HATPase_c"/>
    <property type="match status" value="1"/>
</dbReference>
<dbReference type="AlphaFoldDB" id="A0A1M6F6L1"/>
<accession>A0A1M6F6L1</accession>
<feature type="transmembrane region" description="Helical" evidence="9">
    <location>
        <begin position="188"/>
        <end position="209"/>
    </location>
</feature>
<dbReference type="InterPro" id="IPR005467">
    <property type="entry name" value="His_kinase_dom"/>
</dbReference>
<keyword evidence="6 11" id="KW-0418">Kinase</keyword>
<organism evidence="11 12">
    <name type="scientific">Propionispora hippei DSM 15287</name>
    <dbReference type="NCBI Taxonomy" id="1123003"/>
    <lineage>
        <taxon>Bacteria</taxon>
        <taxon>Bacillati</taxon>
        <taxon>Bacillota</taxon>
        <taxon>Negativicutes</taxon>
        <taxon>Selenomonadales</taxon>
        <taxon>Sporomusaceae</taxon>
        <taxon>Propionispora</taxon>
    </lineage>
</organism>
<dbReference type="GO" id="GO:0000155">
    <property type="term" value="F:phosphorelay sensor kinase activity"/>
    <property type="evidence" value="ECO:0007669"/>
    <property type="project" value="InterPro"/>
</dbReference>
<dbReference type="PROSITE" id="PS50109">
    <property type="entry name" value="HIS_KIN"/>
    <property type="match status" value="1"/>
</dbReference>
<dbReference type="Gene3D" id="3.30.565.10">
    <property type="entry name" value="Histidine kinase-like ATPase, C-terminal domain"/>
    <property type="match status" value="1"/>
</dbReference>
<evidence type="ECO:0000313" key="11">
    <source>
        <dbReference type="EMBL" id="SHI93313.1"/>
    </source>
</evidence>
<dbReference type="InterPro" id="IPR036097">
    <property type="entry name" value="HisK_dim/P_sf"/>
</dbReference>
<name>A0A1M6F6L1_9FIRM</name>
<keyword evidence="9" id="KW-1133">Transmembrane helix</keyword>
<dbReference type="Pfam" id="PF00512">
    <property type="entry name" value="HisKA"/>
    <property type="match status" value="1"/>
</dbReference>
<feature type="transmembrane region" description="Helical" evidence="9">
    <location>
        <begin position="9"/>
        <end position="29"/>
    </location>
</feature>
<dbReference type="EMBL" id="FQZD01000009">
    <property type="protein sequence ID" value="SHI93313.1"/>
    <property type="molecule type" value="Genomic_DNA"/>
</dbReference>
<keyword evidence="12" id="KW-1185">Reference proteome</keyword>
<evidence type="ECO:0000256" key="5">
    <source>
        <dbReference type="ARBA" id="ARBA00022741"/>
    </source>
</evidence>
<dbReference type="SUPFAM" id="SSF55874">
    <property type="entry name" value="ATPase domain of HSP90 chaperone/DNA topoisomerase II/histidine kinase"/>
    <property type="match status" value="1"/>
</dbReference>
<dbReference type="RefSeq" id="WP_223191663.1">
    <property type="nucleotide sequence ID" value="NZ_FQZD01000009.1"/>
</dbReference>
<dbReference type="InterPro" id="IPR004358">
    <property type="entry name" value="Sig_transdc_His_kin-like_C"/>
</dbReference>
<reference evidence="11 12" key="1">
    <citation type="submission" date="2016-11" db="EMBL/GenBank/DDBJ databases">
        <authorList>
            <person name="Varghese N."/>
            <person name="Submissions S."/>
        </authorList>
    </citation>
    <scope>NUCLEOTIDE SEQUENCE [LARGE SCALE GENOMIC DNA]</scope>
    <source>
        <strain evidence="11 12">DSM 15287</strain>
    </source>
</reference>
<keyword evidence="8" id="KW-0902">Two-component regulatory system</keyword>